<reference evidence="2" key="1">
    <citation type="journal article" date="2023" name="Commun. Biol.">
        <title>Genome analysis of Parmales, the sister group of diatoms, reveals the evolutionary specialization of diatoms from phago-mixotrophs to photoautotrophs.</title>
        <authorList>
            <person name="Ban H."/>
            <person name="Sato S."/>
            <person name="Yoshikawa S."/>
            <person name="Yamada K."/>
            <person name="Nakamura Y."/>
            <person name="Ichinomiya M."/>
            <person name="Sato N."/>
            <person name="Blanc-Mathieu R."/>
            <person name="Endo H."/>
            <person name="Kuwata A."/>
            <person name="Ogata H."/>
        </authorList>
    </citation>
    <scope>NUCLEOTIDE SEQUENCE [LARGE SCALE GENOMIC DNA]</scope>
    <source>
        <strain evidence="2">NIES 3701</strain>
    </source>
</reference>
<dbReference type="EMBL" id="BRXY01000171">
    <property type="protein sequence ID" value="GMH73727.1"/>
    <property type="molecule type" value="Genomic_DNA"/>
</dbReference>
<accession>A0A9W7ECD4</accession>
<name>A0A9W7ECD4_9STRA</name>
<evidence type="ECO:0000313" key="2">
    <source>
        <dbReference type="Proteomes" id="UP001165085"/>
    </source>
</evidence>
<evidence type="ECO:0000313" key="1">
    <source>
        <dbReference type="EMBL" id="GMH73727.1"/>
    </source>
</evidence>
<organism evidence="1 2">
    <name type="scientific">Triparma strigata</name>
    <dbReference type="NCBI Taxonomy" id="1606541"/>
    <lineage>
        <taxon>Eukaryota</taxon>
        <taxon>Sar</taxon>
        <taxon>Stramenopiles</taxon>
        <taxon>Ochrophyta</taxon>
        <taxon>Bolidophyceae</taxon>
        <taxon>Parmales</taxon>
        <taxon>Triparmaceae</taxon>
        <taxon>Triparma</taxon>
    </lineage>
</organism>
<dbReference type="AlphaFoldDB" id="A0A9W7ECD4"/>
<sequence>MLDNGESDNVYDPSSFRSLLKTLKECPGQFNIGVLPEGQLNPTPENGMLKIHTGGKAIARILNAEIVAMGLKGTGKIWCPRRGIVGVGREVEVKVFGGREFEEGVKEIEAWTLE</sequence>
<gene>
    <name evidence="1" type="ORF">TrST_g13787</name>
</gene>
<dbReference type="OrthoDB" id="202234at2759"/>
<proteinExistence type="predicted"/>
<dbReference type="Proteomes" id="UP001165085">
    <property type="component" value="Unassembled WGS sequence"/>
</dbReference>
<keyword evidence="2" id="KW-1185">Reference proteome</keyword>
<protein>
    <submittedName>
        <fullName evidence="1">Uncharacterized protein</fullName>
    </submittedName>
</protein>
<comment type="caution">
    <text evidence="1">The sequence shown here is derived from an EMBL/GenBank/DDBJ whole genome shotgun (WGS) entry which is preliminary data.</text>
</comment>